<evidence type="ECO:0000313" key="1">
    <source>
        <dbReference type="EMBL" id="OUM22679.1"/>
    </source>
</evidence>
<gene>
    <name evidence="1" type="ORF">B8W72_30015</name>
</gene>
<comment type="caution">
    <text evidence="1">The sequence shown here is derived from an EMBL/GenBank/DDBJ whole genome shotgun (WGS) entry which is preliminary data.</text>
</comment>
<accession>A0A1Y3KA78</accession>
<evidence type="ECO:0000313" key="2">
    <source>
        <dbReference type="Proteomes" id="UP000196082"/>
    </source>
</evidence>
<dbReference type="EMBL" id="NFSB01000091">
    <property type="protein sequence ID" value="OUM22679.1"/>
    <property type="molecule type" value="Genomic_DNA"/>
</dbReference>
<dbReference type="Proteomes" id="UP000196082">
    <property type="component" value="Unassembled WGS sequence"/>
</dbReference>
<protein>
    <recommendedName>
        <fullName evidence="3">SinR family protein</fullName>
    </recommendedName>
</protein>
<name>A0A1Y3KA78_PSEPU</name>
<organism evidence="1 2">
    <name type="scientific">Pseudomonas putida</name>
    <name type="common">Arthrobacter siderocapsulatus</name>
    <dbReference type="NCBI Taxonomy" id="303"/>
    <lineage>
        <taxon>Bacteria</taxon>
        <taxon>Pseudomonadati</taxon>
        <taxon>Pseudomonadota</taxon>
        <taxon>Gammaproteobacteria</taxon>
        <taxon>Pseudomonadales</taxon>
        <taxon>Pseudomonadaceae</taxon>
        <taxon>Pseudomonas</taxon>
    </lineage>
</organism>
<dbReference type="AlphaFoldDB" id="A0A1Y3KA78"/>
<sequence>MSVYMVTWNLNKESNYTQARKAFIDHLERYQNCKDAGLESVRWISADITADQLSQDLRTKLDDNDSIFVSKLTAGNHQGWLNKATWDWINARL</sequence>
<evidence type="ECO:0008006" key="3">
    <source>
        <dbReference type="Google" id="ProtNLM"/>
    </source>
</evidence>
<proteinExistence type="predicted"/>
<dbReference type="RefSeq" id="WP_086979378.1">
    <property type="nucleotide sequence ID" value="NZ_NFSB01000091.1"/>
</dbReference>
<reference evidence="1 2" key="1">
    <citation type="submission" date="2017-05" db="EMBL/GenBank/DDBJ databases">
        <title>Whole genome sequence of Pseudomonas putida isolate 1312 commercialized as a biostimulant.</title>
        <authorList>
            <person name="Crovadore J."/>
            <person name="Blanc P."/>
            <person name="Chablais R."/>
            <person name="Cochard B."/>
            <person name="Grizard D."/>
            <person name="Lefort F."/>
        </authorList>
    </citation>
    <scope>NUCLEOTIDE SEQUENCE [LARGE SCALE GENOMIC DNA]</scope>
    <source>
        <strain evidence="1 2">1312</strain>
    </source>
</reference>